<keyword evidence="2" id="KW-1185">Reference proteome</keyword>
<dbReference type="KEGG" id="ppr:PBPRC0047"/>
<gene>
    <name evidence="1" type="ordered locus">PBPRC0047</name>
</gene>
<protein>
    <submittedName>
        <fullName evidence="1">Predicted orf</fullName>
    </submittedName>
</protein>
<dbReference type="AlphaFoldDB" id="Q6LWC9"/>
<accession>Q6LWC9</accession>
<proteinExistence type="predicted"/>
<geneLocation type="plasmid" evidence="1 2">
    <name>pPBPR1</name>
</geneLocation>
<dbReference type="RefSeq" id="WP_011176781.1">
    <property type="nucleotide sequence ID" value="NC_005871.1"/>
</dbReference>
<sequence length="102" mass="11572">MKTMLTVGDLNLGSYYLGRGRNGNVALWDGDVFLVACSVPQRRLTDDGKIVYGPDRRAEMKREGHFDTEYGCFQPFVEINEGKGIPYQDERRSSLYCESLVV</sequence>
<evidence type="ECO:0000313" key="1">
    <source>
        <dbReference type="EMBL" id="CAG17985.1"/>
    </source>
</evidence>
<dbReference type="Proteomes" id="UP000000593">
    <property type="component" value="Plasmid pPBPR1"/>
</dbReference>
<name>Q6LWC9_PHOPR</name>
<keyword evidence="1" id="KW-0614">Plasmid</keyword>
<dbReference type="HOGENOM" id="CLU_2274771_0_0_6"/>
<reference evidence="2" key="1">
    <citation type="journal article" date="2005" name="Science">
        <title>Life at depth: Photobacterium profundum genome sequence and expression analysis.</title>
        <authorList>
            <person name="Vezzi A."/>
            <person name="Campanaro S."/>
            <person name="D'Angelo M."/>
            <person name="Simonato F."/>
            <person name="Vitulo N."/>
            <person name="Lauro F.M."/>
            <person name="Cestaro A."/>
            <person name="Malacrida G."/>
            <person name="Simionati B."/>
            <person name="Cannata N."/>
            <person name="Romualdi C."/>
            <person name="Bartlett D.H."/>
            <person name="Valle G."/>
        </authorList>
    </citation>
    <scope>NUCLEOTIDE SEQUENCE [LARGE SCALE GENOMIC DNA]</scope>
    <source>
        <strain evidence="2">ATCC BAA-1253 / SS9</strain>
    </source>
</reference>
<evidence type="ECO:0000313" key="2">
    <source>
        <dbReference type="Proteomes" id="UP000000593"/>
    </source>
</evidence>
<dbReference type="EMBL" id="CR377818">
    <property type="protein sequence ID" value="CAG17985.1"/>
    <property type="molecule type" value="Genomic_DNA"/>
</dbReference>
<organism evidence="1 2">
    <name type="scientific">Photobacterium profundum (strain SS9)</name>
    <dbReference type="NCBI Taxonomy" id="298386"/>
    <lineage>
        <taxon>Bacteria</taxon>
        <taxon>Pseudomonadati</taxon>
        <taxon>Pseudomonadota</taxon>
        <taxon>Gammaproteobacteria</taxon>
        <taxon>Vibrionales</taxon>
        <taxon>Vibrionaceae</taxon>
        <taxon>Photobacterium</taxon>
    </lineage>
</organism>